<sequence>MHPNTEWLMDWGDRMVKKFGQAPKKYYNWCRKLAYAVSEEGNANPSDYAISVAKKWEKRRRNARN</sequence>
<evidence type="ECO:0000313" key="1">
    <source>
        <dbReference type="EMBL" id="QJA91571.1"/>
    </source>
</evidence>
<organism evidence="1">
    <name type="scientific">viral metagenome</name>
    <dbReference type="NCBI Taxonomy" id="1070528"/>
    <lineage>
        <taxon>unclassified sequences</taxon>
        <taxon>metagenomes</taxon>
        <taxon>organismal metagenomes</taxon>
    </lineage>
</organism>
<name>A0A6M3LEI0_9ZZZZ</name>
<proteinExistence type="predicted"/>
<protein>
    <submittedName>
        <fullName evidence="1">Uncharacterized protein</fullName>
    </submittedName>
</protein>
<reference evidence="1" key="1">
    <citation type="submission" date="2020-03" db="EMBL/GenBank/DDBJ databases">
        <title>The deep terrestrial virosphere.</title>
        <authorList>
            <person name="Holmfeldt K."/>
            <person name="Nilsson E."/>
            <person name="Simone D."/>
            <person name="Lopez-Fernandez M."/>
            <person name="Wu X."/>
            <person name="de Brujin I."/>
            <person name="Lundin D."/>
            <person name="Andersson A."/>
            <person name="Bertilsson S."/>
            <person name="Dopson M."/>
        </authorList>
    </citation>
    <scope>NUCLEOTIDE SEQUENCE</scope>
    <source>
        <strain evidence="1">MM415B03321</strain>
    </source>
</reference>
<dbReference type="AlphaFoldDB" id="A0A6M3LEI0"/>
<accession>A0A6M3LEI0</accession>
<gene>
    <name evidence="1" type="ORF">MM415B03321_0005</name>
</gene>
<dbReference type="EMBL" id="MT142997">
    <property type="protein sequence ID" value="QJA91571.1"/>
    <property type="molecule type" value="Genomic_DNA"/>
</dbReference>